<feature type="domain" description="Secretion system C-terminal sorting" evidence="1">
    <location>
        <begin position="475"/>
        <end position="546"/>
    </location>
</feature>
<name>A0A6G9B004_9BACT</name>
<proteinExistence type="predicted"/>
<accession>A0A6G9B004</accession>
<gene>
    <name evidence="2" type="ORF">G8759_20240</name>
</gene>
<dbReference type="KEGG" id="spib:G8759_20240"/>
<organism evidence="2 3">
    <name type="scientific">Spirosoma aureum</name>
    <dbReference type="NCBI Taxonomy" id="2692134"/>
    <lineage>
        <taxon>Bacteria</taxon>
        <taxon>Pseudomonadati</taxon>
        <taxon>Bacteroidota</taxon>
        <taxon>Cytophagia</taxon>
        <taxon>Cytophagales</taxon>
        <taxon>Cytophagaceae</taxon>
        <taxon>Spirosoma</taxon>
    </lineage>
</organism>
<evidence type="ECO:0000259" key="1">
    <source>
        <dbReference type="Pfam" id="PF18962"/>
    </source>
</evidence>
<keyword evidence="3" id="KW-1185">Reference proteome</keyword>
<dbReference type="EMBL" id="CP050063">
    <property type="protein sequence ID" value="QIP17895.1"/>
    <property type="molecule type" value="Genomic_DNA"/>
</dbReference>
<evidence type="ECO:0000313" key="2">
    <source>
        <dbReference type="EMBL" id="QIP17895.1"/>
    </source>
</evidence>
<reference evidence="2 3" key="1">
    <citation type="submission" date="2020-03" db="EMBL/GenBank/DDBJ databases">
        <authorList>
            <person name="Kim M.K."/>
        </authorList>
    </citation>
    <scope>NUCLEOTIDE SEQUENCE [LARGE SCALE GENOMIC DNA]</scope>
    <source>
        <strain evidence="2 3">BT328</strain>
    </source>
</reference>
<dbReference type="Proteomes" id="UP000501802">
    <property type="component" value="Chromosome"/>
</dbReference>
<dbReference type="InterPro" id="IPR026444">
    <property type="entry name" value="Secre_tail"/>
</dbReference>
<dbReference type="Pfam" id="PF18962">
    <property type="entry name" value="Por_Secre_tail"/>
    <property type="match status" value="1"/>
</dbReference>
<evidence type="ECO:0000313" key="3">
    <source>
        <dbReference type="Proteomes" id="UP000501802"/>
    </source>
</evidence>
<protein>
    <submittedName>
        <fullName evidence="2">T9SS type A sorting domain-containing protein</fullName>
    </submittedName>
</protein>
<sequence>MRVPIILFAGYIVCLLELLTPDSVAQTVCADRLTFTPVSQPNQIEWTKFPDFTLPFPVIYGGPRFTDQQASPLRHGFSHLVTVKDNEIGSLVTAQQRAIVYYGFATGINQPWETLSSPWNNDLNAYRTKWDSYLASLSGGQTNSAGQYRIPFNRFSLDIERILPSDTRILNLKKETSVPAVYRQLSDADFLAAYKNAIRNLYAEGLKYVRLHTDLTNTIVSSYADTPILNTYLNVIGNSWTDWTTNLSRVNYLVKDSTDRGVGGPYYTQLDALSPSSYYYYDYPNPLARDYLSYLLFQVEVNRAWSNKPVVPWVWLRYHDSSSSYPNFIQPFMAEATAIFPFFSGASGLWLWENPGLEQTRTDTYAAYEHFTHGLYRLSRFADMFQGAYELVIETPARDLMDKKLPVWRGVVKENNILIAAQNSYAEEGQKTSLVVRYKNWQRTIELTGREVYLCRFDMSAVTATEPVLGSVTVSPNPVSTVVTLTFPQLPNTPTELELFTIQGQSVVKKAVNSVKELLNVAQLPAGLYILRIQNTTESHTQRILVTH</sequence>
<dbReference type="AlphaFoldDB" id="A0A6G9B004"/>
<dbReference type="NCBIfam" id="TIGR04183">
    <property type="entry name" value="Por_Secre_tail"/>
    <property type="match status" value="1"/>
</dbReference>